<dbReference type="KEGG" id="hcq:109526549"/>
<evidence type="ECO:0000313" key="15">
    <source>
        <dbReference type="Proteomes" id="UP000264820"/>
    </source>
</evidence>
<feature type="domain" description="C2H2-type" evidence="13">
    <location>
        <begin position="244"/>
        <end position="271"/>
    </location>
</feature>
<dbReference type="SUPFAM" id="SSF57667">
    <property type="entry name" value="beta-beta-alpha zinc fingers"/>
    <property type="match status" value="4"/>
</dbReference>
<feature type="domain" description="C2H2-type" evidence="13">
    <location>
        <begin position="328"/>
        <end position="355"/>
    </location>
</feature>
<dbReference type="InterPro" id="IPR013087">
    <property type="entry name" value="Znf_C2H2_type"/>
</dbReference>
<keyword evidence="8" id="KW-0238">DNA-binding</keyword>
<comment type="subcellular location">
    <subcellularLocation>
        <location evidence="1">Nucleus</location>
    </subcellularLocation>
</comment>
<dbReference type="PROSITE" id="PS50157">
    <property type="entry name" value="ZINC_FINGER_C2H2_2"/>
    <property type="match status" value="8"/>
</dbReference>
<reference evidence="14" key="2">
    <citation type="submission" date="2025-09" db="UniProtKB">
        <authorList>
            <consortium name="Ensembl"/>
        </authorList>
    </citation>
    <scope>IDENTIFICATION</scope>
</reference>
<name>A0A3Q2YNY6_HIPCM</name>
<keyword evidence="7" id="KW-0805">Transcription regulation</keyword>
<feature type="domain" description="C2H2-type" evidence="13">
    <location>
        <begin position="300"/>
        <end position="327"/>
    </location>
</feature>
<dbReference type="GeneTree" id="ENSGT01150000286918"/>
<dbReference type="FunFam" id="3.30.160.60:FF:001480">
    <property type="entry name" value="Si:cabz01071911.3"/>
    <property type="match status" value="1"/>
</dbReference>
<dbReference type="FunFam" id="3.30.160.60:FF:000557">
    <property type="entry name" value="zinc finger and SCAN domain-containing protein 29"/>
    <property type="match status" value="2"/>
</dbReference>
<evidence type="ECO:0000256" key="5">
    <source>
        <dbReference type="ARBA" id="ARBA00022771"/>
    </source>
</evidence>
<feature type="domain" description="C2H2-type" evidence="13">
    <location>
        <begin position="272"/>
        <end position="299"/>
    </location>
</feature>
<dbReference type="GO" id="GO:0008270">
    <property type="term" value="F:zinc ion binding"/>
    <property type="evidence" value="ECO:0007669"/>
    <property type="project" value="UniProtKB-KW"/>
</dbReference>
<evidence type="ECO:0000256" key="6">
    <source>
        <dbReference type="ARBA" id="ARBA00022833"/>
    </source>
</evidence>
<evidence type="ECO:0000256" key="8">
    <source>
        <dbReference type="ARBA" id="ARBA00023125"/>
    </source>
</evidence>
<dbReference type="FunFam" id="3.30.160.60:FF:000322">
    <property type="entry name" value="GDNF-inducible zinc finger protein 1"/>
    <property type="match status" value="1"/>
</dbReference>
<dbReference type="PANTHER" id="PTHR23235:SF178">
    <property type="entry name" value="C2H2-TYPE DOMAIN-CONTAINING PROTEIN-RELATED"/>
    <property type="match status" value="1"/>
</dbReference>
<evidence type="ECO:0000256" key="3">
    <source>
        <dbReference type="ARBA" id="ARBA00022723"/>
    </source>
</evidence>
<reference evidence="14" key="1">
    <citation type="submission" date="2025-08" db="UniProtKB">
        <authorList>
            <consortium name="Ensembl"/>
        </authorList>
    </citation>
    <scope>IDENTIFICATION</scope>
</reference>
<evidence type="ECO:0000313" key="14">
    <source>
        <dbReference type="Ensembl" id="ENSHCOP00000019443.1"/>
    </source>
</evidence>
<dbReference type="RefSeq" id="XP_019743452.1">
    <property type="nucleotide sequence ID" value="XM_019887893.1"/>
</dbReference>
<feature type="domain" description="C2H2-type" evidence="13">
    <location>
        <begin position="356"/>
        <end position="383"/>
    </location>
</feature>
<keyword evidence="6" id="KW-0862">Zinc</keyword>
<dbReference type="Pfam" id="PF00096">
    <property type="entry name" value="zf-C2H2"/>
    <property type="match status" value="6"/>
</dbReference>
<dbReference type="FunFam" id="3.30.160.60:FF:000624">
    <property type="entry name" value="zinc finger protein 697"/>
    <property type="match status" value="1"/>
</dbReference>
<dbReference type="Pfam" id="PF13912">
    <property type="entry name" value="zf-C2H2_6"/>
    <property type="match status" value="1"/>
</dbReference>
<keyword evidence="9" id="KW-0804">Transcription</keyword>
<evidence type="ECO:0000256" key="4">
    <source>
        <dbReference type="ARBA" id="ARBA00022737"/>
    </source>
</evidence>
<organism evidence="14 15">
    <name type="scientific">Hippocampus comes</name>
    <name type="common">Tiger tail seahorse</name>
    <dbReference type="NCBI Taxonomy" id="109280"/>
    <lineage>
        <taxon>Eukaryota</taxon>
        <taxon>Metazoa</taxon>
        <taxon>Chordata</taxon>
        <taxon>Craniata</taxon>
        <taxon>Vertebrata</taxon>
        <taxon>Euteleostomi</taxon>
        <taxon>Actinopterygii</taxon>
        <taxon>Neopterygii</taxon>
        <taxon>Teleostei</taxon>
        <taxon>Neoteleostei</taxon>
        <taxon>Acanthomorphata</taxon>
        <taxon>Syngnathiaria</taxon>
        <taxon>Syngnathiformes</taxon>
        <taxon>Syngnathoidei</taxon>
        <taxon>Syngnathidae</taxon>
        <taxon>Hippocampus</taxon>
    </lineage>
</organism>
<evidence type="ECO:0000259" key="13">
    <source>
        <dbReference type="PROSITE" id="PS50157"/>
    </source>
</evidence>
<feature type="domain" description="C2H2-type" evidence="13">
    <location>
        <begin position="216"/>
        <end position="243"/>
    </location>
</feature>
<dbReference type="GeneID" id="109526549"/>
<dbReference type="OrthoDB" id="6591996at2759"/>
<dbReference type="GO" id="GO:0000978">
    <property type="term" value="F:RNA polymerase II cis-regulatory region sequence-specific DNA binding"/>
    <property type="evidence" value="ECO:0007669"/>
    <property type="project" value="TreeGrafter"/>
</dbReference>
<feature type="domain" description="C2H2-type" evidence="13">
    <location>
        <begin position="413"/>
        <end position="436"/>
    </location>
</feature>
<dbReference type="FunFam" id="3.30.160.60:FF:002343">
    <property type="entry name" value="Zinc finger protein 33A"/>
    <property type="match status" value="1"/>
</dbReference>
<dbReference type="Ensembl" id="ENSHCOT00000008723.1">
    <property type="protein sequence ID" value="ENSHCOP00000019443.1"/>
    <property type="gene ID" value="ENSHCOG00000004777.1"/>
</dbReference>
<dbReference type="AlphaFoldDB" id="A0A3Q2YNY6"/>
<dbReference type="SMART" id="SM00355">
    <property type="entry name" value="ZnF_C2H2"/>
    <property type="match status" value="8"/>
</dbReference>
<comment type="similarity">
    <text evidence="2">Belongs to the krueppel C2H2-type zinc-finger protein family.</text>
</comment>
<dbReference type="GO" id="GO:0005634">
    <property type="term" value="C:nucleus"/>
    <property type="evidence" value="ECO:0007669"/>
    <property type="project" value="UniProtKB-SubCell"/>
</dbReference>
<sequence>MRADLHAQLAAVMEAFVHAAVAELHKQQEGGSGPPVDLRPGDQLLRADSVRKESRERLVCFAAILETLANEALGKIVNIVDDVKPRRDGEGAHGGETAQIAIVSVLNNACVEAEHSYGVPPPNRHLPALAQDQPPEEPPLILAVSIKDQHGHVDLDAIAERAGLGATLPASWNELAADGTTQKPEVRVRRRKSLSSPSQSARRHQLGQESANVKPFACEVCGRCFTLRQNLRRHTRGHMGIKKFCCGVCGKGFTRAVALRTHELIHTGQKPLKCEQCPKSFRHAANLKNHLRVHSGARPFTCDVCGKTFRQAVNLKIHRRVHTGERPYACRQCGKTFSQQSSLITHGRTHSDERPFVCTSCLKTFNNANSLKLHVRVHTGERPYTCDICAKTFTQGSHLRTHKTHVHDGGKRFICDKCGKGYANGRNLKTHKCGYS</sequence>
<dbReference type="Proteomes" id="UP000264820">
    <property type="component" value="Unplaced"/>
</dbReference>
<feature type="region of interest" description="Disordered" evidence="12">
    <location>
        <begin position="175"/>
        <end position="208"/>
    </location>
</feature>
<evidence type="ECO:0000256" key="1">
    <source>
        <dbReference type="ARBA" id="ARBA00004123"/>
    </source>
</evidence>
<dbReference type="GO" id="GO:0000981">
    <property type="term" value="F:DNA-binding transcription factor activity, RNA polymerase II-specific"/>
    <property type="evidence" value="ECO:0007669"/>
    <property type="project" value="TreeGrafter"/>
</dbReference>
<dbReference type="InterPro" id="IPR036236">
    <property type="entry name" value="Znf_C2H2_sf"/>
</dbReference>
<evidence type="ECO:0000256" key="11">
    <source>
        <dbReference type="PROSITE-ProRule" id="PRU00042"/>
    </source>
</evidence>
<feature type="domain" description="C2H2-type" evidence="13">
    <location>
        <begin position="384"/>
        <end position="412"/>
    </location>
</feature>
<keyword evidence="4" id="KW-0677">Repeat</keyword>
<evidence type="ECO:0000256" key="12">
    <source>
        <dbReference type="SAM" id="MobiDB-lite"/>
    </source>
</evidence>
<keyword evidence="10" id="KW-0539">Nucleus</keyword>
<evidence type="ECO:0000256" key="9">
    <source>
        <dbReference type="ARBA" id="ARBA00023163"/>
    </source>
</evidence>
<dbReference type="PROSITE" id="PS00028">
    <property type="entry name" value="ZINC_FINGER_C2H2_1"/>
    <property type="match status" value="7"/>
</dbReference>
<dbReference type="PANTHER" id="PTHR23235">
    <property type="entry name" value="KRUEPPEL-LIKE TRANSCRIPTION FACTOR"/>
    <property type="match status" value="1"/>
</dbReference>
<keyword evidence="15" id="KW-1185">Reference proteome</keyword>
<keyword evidence="3" id="KW-0479">Metal-binding</keyword>
<evidence type="ECO:0000256" key="2">
    <source>
        <dbReference type="ARBA" id="ARBA00006991"/>
    </source>
</evidence>
<accession>A0A3Q2YNY6</accession>
<evidence type="ECO:0000256" key="7">
    <source>
        <dbReference type="ARBA" id="ARBA00023015"/>
    </source>
</evidence>
<dbReference type="Gene3D" id="3.30.160.60">
    <property type="entry name" value="Classic Zinc Finger"/>
    <property type="match status" value="7"/>
</dbReference>
<evidence type="ECO:0000256" key="10">
    <source>
        <dbReference type="ARBA" id="ARBA00023242"/>
    </source>
</evidence>
<proteinExistence type="inferred from homology"/>
<keyword evidence="5 11" id="KW-0863">Zinc-finger</keyword>
<protein>
    <submittedName>
        <fullName evidence="14">Gastrula zinc finger protein XlCGF52.1-like</fullName>
    </submittedName>
</protein>